<dbReference type="AlphaFoldDB" id="A0A4V2Z4B2"/>
<dbReference type="PRINTS" id="PR00035">
    <property type="entry name" value="HTHGNTR"/>
</dbReference>
<dbReference type="SMART" id="SM00895">
    <property type="entry name" value="FCD"/>
    <property type="match status" value="1"/>
</dbReference>
<evidence type="ECO:0000256" key="1">
    <source>
        <dbReference type="ARBA" id="ARBA00023015"/>
    </source>
</evidence>
<dbReference type="PROSITE" id="PS50949">
    <property type="entry name" value="HTH_GNTR"/>
    <property type="match status" value="1"/>
</dbReference>
<dbReference type="SMART" id="SM00345">
    <property type="entry name" value="HTH_GNTR"/>
    <property type="match status" value="1"/>
</dbReference>
<dbReference type="SUPFAM" id="SSF46785">
    <property type="entry name" value="Winged helix' DNA-binding domain"/>
    <property type="match status" value="1"/>
</dbReference>
<dbReference type="GO" id="GO:0003677">
    <property type="term" value="F:DNA binding"/>
    <property type="evidence" value="ECO:0007669"/>
    <property type="project" value="UniProtKB-KW"/>
</dbReference>
<dbReference type="Pfam" id="PF07729">
    <property type="entry name" value="FCD"/>
    <property type="match status" value="1"/>
</dbReference>
<protein>
    <submittedName>
        <fullName evidence="5">GntR family transcriptional regulator</fullName>
    </submittedName>
</protein>
<evidence type="ECO:0000256" key="3">
    <source>
        <dbReference type="ARBA" id="ARBA00023163"/>
    </source>
</evidence>
<keyword evidence="3" id="KW-0804">Transcription</keyword>
<dbReference type="InterPro" id="IPR036388">
    <property type="entry name" value="WH-like_DNA-bd_sf"/>
</dbReference>
<dbReference type="CDD" id="cd07377">
    <property type="entry name" value="WHTH_GntR"/>
    <property type="match status" value="1"/>
</dbReference>
<evidence type="ECO:0000313" key="5">
    <source>
        <dbReference type="EMBL" id="TDE15878.1"/>
    </source>
</evidence>
<dbReference type="Gene3D" id="1.10.10.10">
    <property type="entry name" value="Winged helix-like DNA-binding domain superfamily/Winged helix DNA-binding domain"/>
    <property type="match status" value="1"/>
</dbReference>
<dbReference type="Pfam" id="PF00392">
    <property type="entry name" value="GntR"/>
    <property type="match status" value="1"/>
</dbReference>
<evidence type="ECO:0000259" key="4">
    <source>
        <dbReference type="PROSITE" id="PS50949"/>
    </source>
</evidence>
<dbReference type="InterPro" id="IPR011711">
    <property type="entry name" value="GntR_C"/>
</dbReference>
<dbReference type="InParanoid" id="A0A4V2Z4B2"/>
<dbReference type="Proteomes" id="UP000294739">
    <property type="component" value="Unassembled WGS sequence"/>
</dbReference>
<keyword evidence="6" id="KW-1185">Reference proteome</keyword>
<keyword evidence="1" id="KW-0805">Transcription regulation</keyword>
<dbReference type="EMBL" id="SMKZ01000001">
    <property type="protein sequence ID" value="TDE15878.1"/>
    <property type="molecule type" value="Genomic_DNA"/>
</dbReference>
<dbReference type="SUPFAM" id="SSF48008">
    <property type="entry name" value="GntR ligand-binding domain-like"/>
    <property type="match status" value="1"/>
</dbReference>
<evidence type="ECO:0000256" key="2">
    <source>
        <dbReference type="ARBA" id="ARBA00023125"/>
    </source>
</evidence>
<dbReference type="OrthoDB" id="7989071at2"/>
<sequence length="246" mass="27513">MSEPRNTERVPAPERVYRELRRAILEGAIAPGERLTTMSLAERLGVSRTPIRAALVRLQADGLVDSEGGRSARVRPLTVDEVEQAYDVAMGLEGVAVYRLAQHADDTQKDDLLRVVSRMETAAERGDRGAWVEADEQFHQLLAELTGNPLLRQVMERVETIIGRLRFMSLHIYPQGAATSAHEHRAVVDAIRDGEPERARQQHHDHWERVRQANVGFLREGFSGSAGYLLTTPPARRPRDEASATD</sequence>
<dbReference type="Gene3D" id="1.20.120.530">
    <property type="entry name" value="GntR ligand-binding domain-like"/>
    <property type="match status" value="1"/>
</dbReference>
<dbReference type="RefSeq" id="WP_131890015.1">
    <property type="nucleotide sequence ID" value="NZ_SMKZ01000001.1"/>
</dbReference>
<dbReference type="GO" id="GO:0003700">
    <property type="term" value="F:DNA-binding transcription factor activity"/>
    <property type="evidence" value="ECO:0007669"/>
    <property type="project" value="InterPro"/>
</dbReference>
<gene>
    <name evidence="5" type="ORF">E1269_00855</name>
</gene>
<dbReference type="InterPro" id="IPR000524">
    <property type="entry name" value="Tscrpt_reg_HTH_GntR"/>
</dbReference>
<name>A0A4V2Z4B2_9ACTN</name>
<reference evidence="5 6" key="1">
    <citation type="submission" date="2019-03" db="EMBL/GenBank/DDBJ databases">
        <title>Draft genome sequences of novel Actinobacteria.</title>
        <authorList>
            <person name="Sahin N."/>
            <person name="Ay H."/>
            <person name="Saygin H."/>
        </authorList>
    </citation>
    <scope>NUCLEOTIDE SEQUENCE [LARGE SCALE GENOMIC DNA]</scope>
    <source>
        <strain evidence="5 6">5K138</strain>
    </source>
</reference>
<accession>A0A4V2Z4B2</accession>
<proteinExistence type="predicted"/>
<evidence type="ECO:0000313" key="6">
    <source>
        <dbReference type="Proteomes" id="UP000294739"/>
    </source>
</evidence>
<comment type="caution">
    <text evidence="5">The sequence shown here is derived from an EMBL/GenBank/DDBJ whole genome shotgun (WGS) entry which is preliminary data.</text>
</comment>
<dbReference type="InterPro" id="IPR008920">
    <property type="entry name" value="TF_FadR/GntR_C"/>
</dbReference>
<organism evidence="5 6">
    <name type="scientific">Jiangella asiatica</name>
    <dbReference type="NCBI Taxonomy" id="2530372"/>
    <lineage>
        <taxon>Bacteria</taxon>
        <taxon>Bacillati</taxon>
        <taxon>Actinomycetota</taxon>
        <taxon>Actinomycetes</taxon>
        <taxon>Jiangellales</taxon>
        <taxon>Jiangellaceae</taxon>
        <taxon>Jiangella</taxon>
    </lineage>
</organism>
<dbReference type="PANTHER" id="PTHR43537:SF45">
    <property type="entry name" value="GNTR FAMILY REGULATORY PROTEIN"/>
    <property type="match status" value="1"/>
</dbReference>
<dbReference type="PANTHER" id="PTHR43537">
    <property type="entry name" value="TRANSCRIPTIONAL REGULATOR, GNTR FAMILY"/>
    <property type="match status" value="1"/>
</dbReference>
<feature type="domain" description="HTH gntR-type" evidence="4">
    <location>
        <begin position="10"/>
        <end position="77"/>
    </location>
</feature>
<keyword evidence="2" id="KW-0238">DNA-binding</keyword>
<dbReference type="InterPro" id="IPR036390">
    <property type="entry name" value="WH_DNA-bd_sf"/>
</dbReference>